<keyword evidence="2" id="KW-1185">Reference proteome</keyword>
<reference evidence="1 2" key="1">
    <citation type="submission" date="2020-10" db="EMBL/GenBank/DDBJ databases">
        <title>Wide distribution of Phycisphaera-like planctomycetes from WD2101 soil group in peatlands and genome analysis of the first cultivated representative.</title>
        <authorList>
            <person name="Dedysh S.N."/>
            <person name="Beletsky A.V."/>
            <person name="Ivanova A."/>
            <person name="Kulichevskaya I.S."/>
            <person name="Suzina N.E."/>
            <person name="Philippov D.A."/>
            <person name="Rakitin A.L."/>
            <person name="Mardanov A.V."/>
            <person name="Ravin N.V."/>
        </authorList>
    </citation>
    <scope>NUCLEOTIDE SEQUENCE [LARGE SCALE GENOMIC DNA]</scope>
    <source>
        <strain evidence="1 2">M1803</strain>
    </source>
</reference>
<name>A0A7M2WZU0_9BACT</name>
<organism evidence="1 2">
    <name type="scientific">Humisphaera borealis</name>
    <dbReference type="NCBI Taxonomy" id="2807512"/>
    <lineage>
        <taxon>Bacteria</taxon>
        <taxon>Pseudomonadati</taxon>
        <taxon>Planctomycetota</taxon>
        <taxon>Phycisphaerae</taxon>
        <taxon>Tepidisphaerales</taxon>
        <taxon>Tepidisphaeraceae</taxon>
        <taxon>Humisphaera</taxon>
    </lineage>
</organism>
<dbReference type="Proteomes" id="UP000593765">
    <property type="component" value="Chromosome"/>
</dbReference>
<sequence>MKHIANLLLLMACVIAGVTDTCRADVAIATAPSLLQPDAAIATFDTDVDLPEAKLVSARVSRDPAAFAGAGSLRIVFHATEPVVPPTLRLPITAGIDSGRTDAISFHARAADGGAQKDVRVRIGLCNSSGRQIMQRPVTIPADNQWHPVSVSLERFRWGEIAGGWNEARSVQIIIESSFSSIWFDEVKLVPRGPDAVLPKDRLRKLAFAERDARSAEGDGLFVATDAADLTEADMLRILGNMKRTRSLVRRLFGDAVRPIDAAPPAALLIFKDQPGYSVFWQNMGSQWGARILPPQSGGYTVQDIATTTFDPKLGNDRPVWLHESAHAIVGRDLRLAPGTIAHSWLQEGLANYIQLCVYPNSLDNGAYPRLFAAGVQDLPQALFRPLKSVLSERVTTQQYAQLASLTAYLIEAHPDWLPKIASGLADATPVDKVFTALGTDLDALQTSWLAWGRKRFAQPRTDGHFDRPVEWNGR</sequence>
<proteinExistence type="predicted"/>
<accession>A0A7M2WZU0</accession>
<evidence type="ECO:0000313" key="1">
    <source>
        <dbReference type="EMBL" id="QOV91018.1"/>
    </source>
</evidence>
<protein>
    <submittedName>
        <fullName evidence="1">Uncharacterized protein</fullName>
    </submittedName>
</protein>
<dbReference type="KEGG" id="hbs:IPV69_06565"/>
<evidence type="ECO:0000313" key="2">
    <source>
        <dbReference type="Proteomes" id="UP000593765"/>
    </source>
</evidence>
<gene>
    <name evidence="1" type="ORF">IPV69_06565</name>
</gene>
<dbReference type="AlphaFoldDB" id="A0A7M2WZU0"/>
<dbReference type="EMBL" id="CP063458">
    <property type="protein sequence ID" value="QOV91018.1"/>
    <property type="molecule type" value="Genomic_DNA"/>
</dbReference>
<dbReference type="RefSeq" id="WP_206294126.1">
    <property type="nucleotide sequence ID" value="NZ_CP063458.1"/>
</dbReference>